<dbReference type="EMBL" id="FNXB01000022">
    <property type="protein sequence ID" value="SEI05888.1"/>
    <property type="molecule type" value="Genomic_DNA"/>
</dbReference>
<dbReference type="AlphaFoldDB" id="A0A1H8QZH0"/>
<dbReference type="SUPFAM" id="SSF53448">
    <property type="entry name" value="Nucleotide-diphospho-sugar transferases"/>
    <property type="match status" value="1"/>
</dbReference>
<evidence type="ECO:0000313" key="3">
    <source>
        <dbReference type="Proteomes" id="UP000183063"/>
    </source>
</evidence>
<dbReference type="OrthoDB" id="8278609at2"/>
<evidence type="ECO:0000313" key="1">
    <source>
        <dbReference type="EMBL" id="SEI05888.1"/>
    </source>
</evidence>
<dbReference type="CDD" id="cd02537">
    <property type="entry name" value="GT8_Glycogenin"/>
    <property type="match status" value="1"/>
</dbReference>
<dbReference type="InterPro" id="IPR002495">
    <property type="entry name" value="Glyco_trans_8"/>
</dbReference>
<organism evidence="1 3">
    <name type="scientific">Rhizobium tibeticum</name>
    <dbReference type="NCBI Taxonomy" id="501024"/>
    <lineage>
        <taxon>Bacteria</taxon>
        <taxon>Pseudomonadati</taxon>
        <taxon>Pseudomonadota</taxon>
        <taxon>Alphaproteobacteria</taxon>
        <taxon>Hyphomicrobiales</taxon>
        <taxon>Rhizobiaceae</taxon>
        <taxon>Rhizobium/Agrobacterium group</taxon>
        <taxon>Rhizobium</taxon>
    </lineage>
</organism>
<keyword evidence="1" id="KW-0808">Transferase</keyword>
<dbReference type="EMBL" id="FOCV01000020">
    <property type="protein sequence ID" value="SEO59709.1"/>
    <property type="molecule type" value="Genomic_DNA"/>
</dbReference>
<dbReference type="GO" id="GO:0016757">
    <property type="term" value="F:glycosyltransferase activity"/>
    <property type="evidence" value="ECO:0007669"/>
    <property type="project" value="InterPro"/>
</dbReference>
<dbReference type="PANTHER" id="PTHR11183">
    <property type="entry name" value="GLYCOGENIN SUBFAMILY MEMBER"/>
    <property type="match status" value="1"/>
</dbReference>
<reference evidence="1" key="1">
    <citation type="submission" date="2016-10" db="EMBL/GenBank/DDBJ databases">
        <authorList>
            <person name="de Groot N.N."/>
        </authorList>
    </citation>
    <scope>NUCLEOTIDE SEQUENCE [LARGE SCALE GENOMIC DNA]</scope>
    <source>
        <strain evidence="1">CCBAU85039</strain>
    </source>
</reference>
<name>A0A1H8QZH0_9HYPH</name>
<reference evidence="3" key="3">
    <citation type="submission" date="2016-10" db="EMBL/GenBank/DDBJ databases">
        <authorList>
            <person name="Wibberg D."/>
        </authorList>
    </citation>
    <scope>NUCLEOTIDE SEQUENCE [LARGE SCALE GENOMIC DNA]</scope>
</reference>
<dbReference type="InterPro" id="IPR029044">
    <property type="entry name" value="Nucleotide-diphossugar_trans"/>
</dbReference>
<proteinExistence type="predicted"/>
<dbReference type="STRING" id="501024.RTCCBAU85039_4083"/>
<evidence type="ECO:0000313" key="2">
    <source>
        <dbReference type="EMBL" id="SEO59709.1"/>
    </source>
</evidence>
<sequence>MSEPRSLRHAYVTLVTNNDYAMGAKALAVSLRRTDTYADIVVLHTAAAGEASLAPLLQLDCRLVPADHLPLSTEFKERHARANLHSAAPFTKGRKPDFHSPLDNFCKLRLWQLSEYTSCVFIDADAIVLRNIDKLFHYPEFSAAPNVYESLADFHRLNSGVFVAQPSNDTFQRMLERLDQPDVFWKRTDQTFLQDFFPDWHGLPVYFNMLQYVWFTMPRLWDWRSISVLHYQYEKPWEANHPKVEKLRPLIDLWHAFYAGDVLPDISAMANPEEAA</sequence>
<protein>
    <submittedName>
        <fullName evidence="2">Alpha-N-acetylglucosamine transferase</fullName>
    </submittedName>
    <submittedName>
        <fullName evidence="1">Glycosyl transferase family 8</fullName>
    </submittedName>
</protein>
<dbReference type="RefSeq" id="WP_072378093.1">
    <property type="nucleotide sequence ID" value="NZ_FNXB01000022.1"/>
</dbReference>
<dbReference type="InterPro" id="IPR050587">
    <property type="entry name" value="GNT1/Glycosyltrans_8"/>
</dbReference>
<keyword evidence="4" id="KW-1185">Reference proteome</keyword>
<accession>A0A1H8QZH0</accession>
<reference evidence="2 4" key="2">
    <citation type="submission" date="2016-10" db="EMBL/GenBank/DDBJ databases">
        <authorList>
            <person name="Varghese N."/>
            <person name="Submissions S."/>
        </authorList>
    </citation>
    <scope>NUCLEOTIDE SEQUENCE [LARGE SCALE GENOMIC DNA]</scope>
    <source>
        <strain evidence="2 4">CGMCC 1.7071</strain>
    </source>
</reference>
<gene>
    <name evidence="1" type="ORF">RTCCBAU85039_4083</name>
    <name evidence="2" type="ORF">SAMN05216228_102057</name>
</gene>
<dbReference type="Gene3D" id="3.90.550.10">
    <property type="entry name" value="Spore Coat Polysaccharide Biosynthesis Protein SpsA, Chain A"/>
    <property type="match status" value="1"/>
</dbReference>
<dbReference type="Proteomes" id="UP000198939">
    <property type="component" value="Unassembled WGS sequence"/>
</dbReference>
<evidence type="ECO:0000313" key="4">
    <source>
        <dbReference type="Proteomes" id="UP000198939"/>
    </source>
</evidence>
<dbReference type="Proteomes" id="UP000183063">
    <property type="component" value="Unassembled WGS sequence"/>
</dbReference>
<dbReference type="Pfam" id="PF01501">
    <property type="entry name" value="Glyco_transf_8"/>
    <property type="match status" value="1"/>
</dbReference>